<name>A0A2T2N6Q2_CORCC</name>
<gene>
    <name evidence="2" type="ORF">BS50DRAFT_593045</name>
</gene>
<accession>A0A2T2N6Q2</accession>
<feature type="coiled-coil region" evidence="1">
    <location>
        <begin position="279"/>
        <end position="306"/>
    </location>
</feature>
<evidence type="ECO:0000313" key="2">
    <source>
        <dbReference type="EMBL" id="PSN61117.1"/>
    </source>
</evidence>
<organism evidence="2 3">
    <name type="scientific">Corynespora cassiicola Philippines</name>
    <dbReference type="NCBI Taxonomy" id="1448308"/>
    <lineage>
        <taxon>Eukaryota</taxon>
        <taxon>Fungi</taxon>
        <taxon>Dikarya</taxon>
        <taxon>Ascomycota</taxon>
        <taxon>Pezizomycotina</taxon>
        <taxon>Dothideomycetes</taxon>
        <taxon>Pleosporomycetidae</taxon>
        <taxon>Pleosporales</taxon>
        <taxon>Corynesporascaceae</taxon>
        <taxon>Corynespora</taxon>
    </lineage>
</organism>
<dbReference type="Proteomes" id="UP000240883">
    <property type="component" value="Unassembled WGS sequence"/>
</dbReference>
<evidence type="ECO:0000256" key="1">
    <source>
        <dbReference type="SAM" id="Coils"/>
    </source>
</evidence>
<keyword evidence="3" id="KW-1185">Reference proteome</keyword>
<dbReference type="AlphaFoldDB" id="A0A2T2N6Q2"/>
<reference evidence="2 3" key="1">
    <citation type="journal article" date="2018" name="Front. Microbiol.">
        <title>Genome-Wide Analysis of Corynespora cassiicola Leaf Fall Disease Putative Effectors.</title>
        <authorList>
            <person name="Lopez D."/>
            <person name="Ribeiro S."/>
            <person name="Label P."/>
            <person name="Fumanal B."/>
            <person name="Venisse J.S."/>
            <person name="Kohler A."/>
            <person name="de Oliveira R.R."/>
            <person name="Labutti K."/>
            <person name="Lipzen A."/>
            <person name="Lail K."/>
            <person name="Bauer D."/>
            <person name="Ohm R.A."/>
            <person name="Barry K.W."/>
            <person name="Spatafora J."/>
            <person name="Grigoriev I.V."/>
            <person name="Martin F.M."/>
            <person name="Pujade-Renaud V."/>
        </authorList>
    </citation>
    <scope>NUCLEOTIDE SEQUENCE [LARGE SCALE GENOMIC DNA]</scope>
    <source>
        <strain evidence="2 3">Philippines</strain>
    </source>
</reference>
<dbReference type="STRING" id="1448308.A0A2T2N6Q2"/>
<sequence>MLPPVDPTVLQQNPNFELLYKDICTRKLNLDGSSRDTKKQKIHAELRQNLSTSLTALHSNAILLRTLSDLPSKTSELPSELHSMVELAAAQLGGHIQANDREVLIADMSTFHDCISVICEAISNQLTTIVSHLCVISDPLNPPQIMSLNARAAGLKDAATESLPVQISTASVELANTAYQVLSFHRQILQSSIQLLEQTMHGSLARSTRAKAELLHSRATILGLQAKIHTFSHPPPPDFVRALKNFRVSQGISEAALRDRESLARQALKLYEKAGEKGMKDISKRAKHLTDEIRRLENEVARLEGGEV</sequence>
<dbReference type="EMBL" id="KZ678145">
    <property type="protein sequence ID" value="PSN61117.1"/>
    <property type="molecule type" value="Genomic_DNA"/>
</dbReference>
<protein>
    <submittedName>
        <fullName evidence="2">Uncharacterized protein</fullName>
    </submittedName>
</protein>
<proteinExistence type="predicted"/>
<dbReference type="OrthoDB" id="66964at2759"/>
<evidence type="ECO:0000313" key="3">
    <source>
        <dbReference type="Proteomes" id="UP000240883"/>
    </source>
</evidence>
<keyword evidence="1" id="KW-0175">Coiled coil</keyword>